<accession>A0ABR1JY63</accession>
<feature type="compositionally biased region" description="Polar residues" evidence="10">
    <location>
        <begin position="4455"/>
        <end position="4473"/>
    </location>
</feature>
<dbReference type="InterPro" id="IPR003593">
    <property type="entry name" value="AAA+_ATPase"/>
</dbReference>
<dbReference type="EMBL" id="JBANRG010000003">
    <property type="protein sequence ID" value="KAK7468999.1"/>
    <property type="molecule type" value="Genomic_DNA"/>
</dbReference>
<keyword evidence="8 9" id="KW-0539">Nucleus</keyword>
<dbReference type="Pfam" id="PF17865">
    <property type="entry name" value="AAA_lid_5"/>
    <property type="match status" value="1"/>
</dbReference>
<keyword evidence="13" id="KW-1185">Reference proteome</keyword>
<dbReference type="Pfam" id="PF17867">
    <property type="entry name" value="AAA_lid_7"/>
    <property type="match status" value="3"/>
</dbReference>
<feature type="compositionally biased region" description="Basic and acidic residues" evidence="10">
    <location>
        <begin position="4519"/>
        <end position="4540"/>
    </location>
</feature>
<dbReference type="InterPro" id="IPR012099">
    <property type="entry name" value="Midasin"/>
</dbReference>
<dbReference type="SUPFAM" id="SSF53300">
    <property type="entry name" value="vWA-like"/>
    <property type="match status" value="1"/>
</dbReference>
<organism evidence="12 13">
    <name type="scientific">Marasmiellus scandens</name>
    <dbReference type="NCBI Taxonomy" id="2682957"/>
    <lineage>
        <taxon>Eukaryota</taxon>
        <taxon>Fungi</taxon>
        <taxon>Dikarya</taxon>
        <taxon>Basidiomycota</taxon>
        <taxon>Agaricomycotina</taxon>
        <taxon>Agaricomycetes</taxon>
        <taxon>Agaricomycetidae</taxon>
        <taxon>Agaricales</taxon>
        <taxon>Marasmiineae</taxon>
        <taxon>Omphalotaceae</taxon>
        <taxon>Marasmiellus</taxon>
    </lineage>
</organism>
<reference evidence="12 13" key="1">
    <citation type="submission" date="2024-01" db="EMBL/GenBank/DDBJ databases">
        <title>A draft genome for the cacao thread blight pathogen Marasmiellus scandens.</title>
        <authorList>
            <person name="Baruah I.K."/>
            <person name="Leung J."/>
            <person name="Bukari Y."/>
            <person name="Amoako-Attah I."/>
            <person name="Meinhardt L.W."/>
            <person name="Bailey B.A."/>
            <person name="Cohen S.P."/>
        </authorList>
    </citation>
    <scope>NUCLEOTIDE SEQUENCE [LARGE SCALE GENOMIC DNA]</scope>
    <source>
        <strain evidence="12 13">GH-19</strain>
    </source>
</reference>
<feature type="compositionally biased region" description="Basic and acidic residues" evidence="10">
    <location>
        <begin position="4299"/>
        <end position="4316"/>
    </location>
</feature>
<dbReference type="PROSITE" id="PS50234">
    <property type="entry name" value="VWFA"/>
    <property type="match status" value="1"/>
</dbReference>
<dbReference type="InterPro" id="IPR011704">
    <property type="entry name" value="ATPase_dyneun-rel_AAA"/>
</dbReference>
<proteinExistence type="inferred from homology"/>
<dbReference type="InterPro" id="IPR002035">
    <property type="entry name" value="VWF_A"/>
</dbReference>
<feature type="compositionally biased region" description="Acidic residues" evidence="10">
    <location>
        <begin position="4148"/>
        <end position="4162"/>
    </location>
</feature>
<keyword evidence="6 9" id="KW-0067">ATP-binding</keyword>
<evidence type="ECO:0000256" key="3">
    <source>
        <dbReference type="ARBA" id="ARBA00007188"/>
    </source>
</evidence>
<name>A0ABR1JY63_9AGAR</name>
<feature type="compositionally biased region" description="Basic and acidic residues" evidence="10">
    <location>
        <begin position="4555"/>
        <end position="4564"/>
    </location>
</feature>
<dbReference type="PANTHER" id="PTHR48103:SF2">
    <property type="entry name" value="MIDASIN"/>
    <property type="match status" value="1"/>
</dbReference>
<keyword evidence="5 9" id="KW-0547">Nucleotide-binding</keyword>
<feature type="compositionally biased region" description="Acidic residues" evidence="10">
    <location>
        <begin position="4281"/>
        <end position="4298"/>
    </location>
</feature>
<evidence type="ECO:0000259" key="11">
    <source>
        <dbReference type="PROSITE" id="PS50234"/>
    </source>
</evidence>
<keyword evidence="7 9" id="KW-0143">Chaperone</keyword>
<evidence type="ECO:0000256" key="9">
    <source>
        <dbReference type="PIRNR" id="PIRNR010340"/>
    </source>
</evidence>
<evidence type="ECO:0000313" key="13">
    <source>
        <dbReference type="Proteomes" id="UP001498398"/>
    </source>
</evidence>
<evidence type="ECO:0000256" key="2">
    <source>
        <dbReference type="ARBA" id="ARBA00004642"/>
    </source>
</evidence>
<dbReference type="PANTHER" id="PTHR48103">
    <property type="entry name" value="MIDASIN-RELATED"/>
    <property type="match status" value="1"/>
</dbReference>
<dbReference type="Gene3D" id="3.40.50.300">
    <property type="entry name" value="P-loop containing nucleotide triphosphate hydrolases"/>
    <property type="match status" value="6"/>
</dbReference>
<comment type="similarity">
    <text evidence="3 9">Belongs to the midasin family.</text>
</comment>
<dbReference type="InterPro" id="IPR036465">
    <property type="entry name" value="vWFA_dom_sf"/>
</dbReference>
<comment type="function">
    <text evidence="9">Nuclear chaperone required for maturation and nuclear export of pre-60S ribosome subunits.</text>
</comment>
<dbReference type="Proteomes" id="UP001498398">
    <property type="component" value="Unassembled WGS sequence"/>
</dbReference>
<feature type="compositionally biased region" description="Acidic residues" evidence="10">
    <location>
        <begin position="4182"/>
        <end position="4215"/>
    </location>
</feature>
<dbReference type="InterPro" id="IPR040848">
    <property type="entry name" value="AAA_lid_7"/>
</dbReference>
<feature type="compositionally biased region" description="Acidic residues" evidence="10">
    <location>
        <begin position="4318"/>
        <end position="4340"/>
    </location>
</feature>
<sequence length="4982" mass="555025">MAMAGSDGIRDPLRFNLHGQTKLLLSTLPPHDPYATAISNANSTRELLALLSQLLATPAHTLRIAKLFRPILFDLCARWIDKPDVSETEFVALCLLVEVHEELFPILYQCFSKPSWTNGPLQNASNADSSHIQRLLLAYYRILQTNREIPSLLSWSLSPLYLLVSNEKSDPSIKLLALRCYALQCGMGEAEREKWEVEEVGDVAAVDCPLEYGRDKDGSVCVVDGWLLPVTEYQRIREARNEFVSEPMDYYSLKEDDAPSVIESEDLCPLVANVHGVLLLRSSQTPIASPLVHTQTTAKALRSLALHLSLRLPTLLTSPPSSGKSLYLSHLARTIHPDVQNQLIYIHLADTSLDPRSLLGSYVSSPTQPGTFEWKEGVLVKAMREGRWVVFKDIDRGSNEVLGLIKPLIESLGLGNWTGGRASLEVAGRGRVLAADTFAVFATRSITPSQNGVFSNPTFFGAHKFYEMVVSSPSMDDLKIIIDARFPRLAGAAAVGLIKMWGALRSLGSTAPTRDIGLQELEKLCIRVDRLLPGFLQPMDISADQLIDLPSVFTNTTLREQIFLAARDVFFGGGVLTNAARSYIASVIAVVGEHLGLDEERREWLLTRFTPEFDIEKDVNGYPTAVVAGQTRLLAKTTKHAIAPAVTRPFAMHRPATLLTSRIAAAISLGEPVLLTGETGTGKTSMVTHLAHLLRQSLISLNLSHQTESSDLIGGFKPVDARVPASSLQERFTELFGETFSRKKNEKFEEETRKAVSQGKWKRAVGLWKESIRLAKDRIQSKRREGENGMMPEELDSRTPRKRRKVVDISSLNASASKWSSFEHDVEDFNAQHVHGSGKFAFGFVEGPLVKALRAGDWILLDEINLASPETLECLSSILHSPTASVTLTEQGSLEPVPRHPNFRLFACMNPATDVGKKDLPPSIRSRFTEIDVPSPDADRDTLLSIITKYIGPLAVGDKAVIMDIADYYLAVKQLSESRKIADGSNHRPHYSMRTLARALTFAGDIAATYGLRRAIWEGCLMAFTMVLDAPSAEMVTSLAQRHLLSGVKNPKSILSREPSVPHGRSPDEFVKFGSFFLEKGPLPPDPVDEYIMTPSVEMKLIDLARIILTRRFPVLIEGPTSSGKTSSIEYLAKRTGHHFVRINNHEHTDIQEYVGSYVPDPVTGKLVFSDGLLVRALRNGDWIVLDELNLAPTDVLEALNRLLDDNRELIIPETGEVVTPHPHFMLFATQNPPGLYAGRKVLSRAFRNRFLEVHFEDVPEAELETILCQRCQIAPSYGKKIVSVFRELQKHRQSGRVFESKQSFATLRDLFRWAGRDAIGYQELADNGYMLLAERARRQDDKAAVKEVIESIMGVKIDENALYNISNAQVDFLGCLVPSSPNLIWTKAMQRLYILVSRALKFNEPVLLVGETGCGKTSVCQVFAEAANRQLLALNCHQNTETADLIGGLRPVRDRGTLEANTICEAVSIFEDLGISLSSHDMDFISSQTLNVLQSQSLDERYRVRLLNLQRKLARVKSIFEWHDGPLVEAMRNGHVFLLDEISLADDSVLERLNSVLEPSRSLVLAEKGGDDPQQSMIYADESFKLVATMNPGGDYGKKELSPALRNRFTEIWVPSVESRTDLHLIVNSMWRHESLKEYTGHVLDFVDSLVELTGDRSFINLRDILAWVSFSNAVYETNTVAKMSLNEIFHHAAHMTYLDGLGSSPALSSYSQIALQELKEKAVARLHVVVPVDEQQAFVPICDPRTHFQLGSFAIPRGPQESPPQTFNFQAPTTQNNAMRVVRACQLEKPILLEGSPGVGKTSLVTALAKISGHELVRINLSDQTDLIDLFGSDLPVEGGGPGEFAWKDGEFLKALQEGRWVLLDEMNLAPQAVLEGLNAVLDHRGAVYIPELGRTFVKHPTFRIFAAQNPLSQGGGRKGLPKSFVNRFTKVYVDQLSPKDLLLVCQHLHPEIDEDVLRGMIAFNSGLNDAVSIQRLFGREGTPWEFNLRDVLRWAQLMLSADPCLHPLEHLRNVYLHRFRNEEDRGHAQSLFNRIFCTSVELRRNPTCTLSSSELQVGHFYISRRNMLPLGRSRRILKMQLSALEAAGCCVSRSWLTIITGPKNSGKTDLVRLLAHLTGNSLCEISINGATDTMDILGGFEQVDPRGRATTIAEDLLFLVDEACRARHFSVLQSLEAYTLLHRSLSSKTFSEIVELVSGLLGSLDNAISPLPGLAALRTRLDEVVKQADKVAHFEWVDGPLVRAMKEGRWLLLDGANLCSPSVLDRLNSLCEQDGFLTLGERGYVNGEVQVLKPHNGFRLFMTVDPQYGELSRAMRNRGIEIALLAKPSPGDAGVLFDFHKLPADISYRGLTAIEFASIKRALSMPSMESSSLCSPSGRALDHFSSLATLVDHAPLVLKTSESLEDGTYHFASRSIAPVTTPVFLRYLLAQTSAVEATSLFSTILTQAALVTSGFREGYCRSHRMSSNHILAQCMDFHLNNPSPSSSETHLMVLNALQLVVALAMDNNSQQPLAHSNAAGGRGGERLRQTRIVIDSLIKEVNIVATSVLKEASPKYASTVFNLLKYTAHLRRSCTNIIDFSVVKTVMQWVEIEAEALSTAFLSVKACATAVREAASPSTGLGLIEIWSAFRGLGDAGMTLEVGELDRLATIRGSVPGLRGQVLNLMAMASLPATFAEKYSAGSILEILQAVPQAEQNFDVYDNPAVSLSLLVSQLNFLTRTKIGKVTAKSCIQNLLHLFCQHPNASLRGMIPYQHILWLSEAEQDATLVANQFQIQWMKNMWINDECGPEVLFSPILLQSTISVWNWADHSLSSLADYEMTIRAQTQLVLLNCEQETSRVDQLGSLLHDSVHKVVSYFVPEHPEDFKSLPDLLSFCKTIVHPALSQSLSSYLFPVFEEISSQVPDDVTRLGLGWIAVSRMLLELFVPDVPIDPSSVQDCTMRFWHQEESSVSAQITLHSRLEEITTGNSDNEVVFHLRNCLQSIVQRIRDLPAISSRTRDVARLHMFWSEVAQFELHIVAPDRIDGLLPLLRAGDEAALQREQVLQKSVEGFLQRLTSAYPEFGDIIQPIQYALLHLQMGVRIIKQASQTINETTIGLALTAFPSVRSADLLLSTLQTQPGIDVKAFQHVLLTVAALSLNKFTGVSVESQLLQLETSYDQASRLWLIDQARDEEKDKAEHSLYRSTTTTHDTLTDAEIEEQEFKELFPSFENVLSSEDNGSSVIKETTSRLVSPKNMEQLLCFHISLFAGDLSTEVLSAFHDIKIVILPTFLESHRNHLPHNLDFSSLPLQLSLLCDRLDEVSHHADSKKVSYNFYSDPCIYETKKATVIITALKERLDGLIQEWPDQMVLHNLRSRCQNFLALDLHSPVAKVLSALEQLLLQTEDWELYANRENTLKANRAAMTELIVEWRRLELSNWQCLLDSQLSAFEVGVSPWWFQLYNAIIRGPIDAVLQDFDTPATASPQYLDSLVPLLDDFIRGSPLGQFKSRMSLLQSFATYCIHLAVGKPDSIRILLNRIHCIVDNTFKNFSLYSEAIANQLLSQRSMLETEIRNLIKLASWKDVNVHALKQSAQRTHHQLYKIVRKFRDVLRQSIADKFSTVPADVAETEALTFDLDTTLWLDGKLEFADVSSSYEHQIPRHLLHLERTYARFQDLVSKRVVAMIASKSPRAVDDLAVQMIVSAKELASVPIPSTLTAEKREKLVKALVSRKRKAWSDLLKELKKAGLAARLKQEVIEQNGSLRWIREQPVINAQSVSCERGERYFRRLSGMLPTLRESLSTHHNDLTTRELQRGIAFLESGFALSVEARSQLARLASSYHQFDRALLRIRQLGSSSGIALSGCDILRQVVNVNDFFSKFSSGLVELRSALQRFARMNLEPAINHDAKQGIEQAVVVSLDFKKRIKSVVEDMKLSSFPVLLQEEHRLISEALQYPDEIKNSLRRWSSLDGRLKSHILSLVDWLEDNKPNLISPHDEPPFPRTKPDDLIDICLANVQGLLAKCPESSPDPDEDRDDYIKDDCRTVCDLTTLFKLDHLVERLNDLLVLFAPSSVSHGVSIKRIDPFLTLYTKVAKIQLESHAHWVKALFKFNYVLCSVLQTLCKQGFCKPPDAEQDGESGDGAAEMTDGVGMGEGSGADNVSKEIQEESQVEGLQGDDTDDNQSRDNKDDDAIEMNQDFGGEMEDVPEDGDDQDNEDEDESDAEPEEQVGDLDASDPNAVDEKFWGDEKGPENSNEAEQKTGEDRSEESKEESDVVAKEGREESKGKEKNEQGEQKEDEAAQQEPEDGLPDEDGPDMDPDHPDANGAPMDEHIPDADALELPDDMDLGGEENAMDIDDIDDRKDDPEDAAVEPEGIDNDVPDDDFPEGDELTAEPQNSEEEPQAEPQEDELDVSAQAEHAEGEHEELQEDKTTVPEPDISNGDGAPTSDKQLNTNSEESGEGGEVGTSSGMSGQTTAIQDNSAPQNENSPDTQPHVDSAEPSQAAGSAPSGSQQGPQPPQQSNNTQLANNPLRSLGDAMKEVQQRFDEILNREDHDIPREQAGTSEQPSQVEYLRPEDADHDMQALGPAEEEHMASLDQLRLQDDQKEAENDVSPMDVDMEPLDVAPRELPPHQYDLDKTTRAEKEEIEGAIVRRDNPSSSFHEPVTDQNLGQRKVDMTMEDPEDVEAELRTWQAAGLPESGAEQIWHLYESLTHDLAYALCEQLRLILEPTLATRLKGDYRTGKRLNMKKIIPYIASDYTKDKIWLRRTRPSQREYQVLIALDDSRSMAESHSVHLAYQTLALVSKALSRLEAGDIGIAKFGQTVDLLHGFEGTPFSDQAGAEVMKAFRFNQKATNVLSLVETSLRVLDSARERRSMSSNTAADLWQLEIIISDGMCQDHDKLQAVLRKAEEQRVMIVFIIIDSLHSTSTASAKQGAAQGSILSMEKAEFKNVNGRMELQLQRYLDSFPFEYYVVLRNVEALPEVLSATLKQFFERISGE</sequence>
<dbReference type="SMART" id="SM00382">
    <property type="entry name" value="AAA"/>
    <property type="match status" value="6"/>
</dbReference>
<evidence type="ECO:0000256" key="1">
    <source>
        <dbReference type="ARBA" id="ARBA00004604"/>
    </source>
</evidence>
<feature type="compositionally biased region" description="Basic and acidic residues" evidence="10">
    <location>
        <begin position="4221"/>
        <end position="4280"/>
    </location>
</feature>
<feature type="compositionally biased region" description="Low complexity" evidence="10">
    <location>
        <begin position="4482"/>
        <end position="4496"/>
    </location>
</feature>
<evidence type="ECO:0000256" key="7">
    <source>
        <dbReference type="ARBA" id="ARBA00023186"/>
    </source>
</evidence>
<feature type="compositionally biased region" description="Polar residues" evidence="10">
    <location>
        <begin position="4504"/>
        <end position="4513"/>
    </location>
</feature>
<feature type="region of interest" description="Disordered" evidence="10">
    <location>
        <begin position="780"/>
        <end position="802"/>
    </location>
</feature>
<comment type="subcellular location">
    <subcellularLocation>
        <location evidence="1">Nucleus</location>
        <location evidence="1">Nucleolus</location>
    </subcellularLocation>
    <subcellularLocation>
        <location evidence="2">Nucleus</location>
        <location evidence="2">Nucleoplasm</location>
    </subcellularLocation>
</comment>
<dbReference type="InterPro" id="IPR041190">
    <property type="entry name" value="Midasin_AAA_lid_5"/>
</dbReference>
<feature type="region of interest" description="Disordered" evidence="10">
    <location>
        <begin position="4112"/>
        <end position="4579"/>
    </location>
</feature>
<comment type="caution">
    <text evidence="12">The sequence shown here is derived from an EMBL/GenBank/DDBJ whole genome shotgun (WGS) entry which is preliminary data.</text>
</comment>
<protein>
    <recommendedName>
        <fullName evidence="4 9">Midasin</fullName>
    </recommendedName>
</protein>
<evidence type="ECO:0000256" key="5">
    <source>
        <dbReference type="ARBA" id="ARBA00022741"/>
    </source>
</evidence>
<dbReference type="SUPFAM" id="SSF52540">
    <property type="entry name" value="P-loop containing nucleoside triphosphate hydrolases"/>
    <property type="match status" value="6"/>
</dbReference>
<feature type="compositionally biased region" description="Acidic residues" evidence="10">
    <location>
        <begin position="4347"/>
        <end position="4393"/>
    </location>
</feature>
<dbReference type="Pfam" id="PF07728">
    <property type="entry name" value="AAA_5"/>
    <property type="match status" value="8"/>
</dbReference>
<evidence type="ECO:0000256" key="10">
    <source>
        <dbReference type="SAM" id="MobiDB-lite"/>
    </source>
</evidence>
<evidence type="ECO:0000256" key="8">
    <source>
        <dbReference type="ARBA" id="ARBA00023242"/>
    </source>
</evidence>
<dbReference type="CDD" id="cd00009">
    <property type="entry name" value="AAA"/>
    <property type="match status" value="1"/>
</dbReference>
<feature type="domain" description="VWFA" evidence="11">
    <location>
        <begin position="4759"/>
        <end position="4979"/>
    </location>
</feature>
<gene>
    <name evidence="12" type="primary">MDN1_1</name>
    <name evidence="12" type="ORF">VKT23_003495</name>
</gene>
<evidence type="ECO:0000256" key="6">
    <source>
        <dbReference type="ARBA" id="ARBA00022840"/>
    </source>
</evidence>
<dbReference type="InterPro" id="IPR027417">
    <property type="entry name" value="P-loop_NTPase"/>
</dbReference>
<evidence type="ECO:0000256" key="4">
    <source>
        <dbReference type="ARBA" id="ARBA00017143"/>
    </source>
</evidence>
<evidence type="ECO:0000313" key="12">
    <source>
        <dbReference type="EMBL" id="KAK7468999.1"/>
    </source>
</evidence>
<dbReference type="PIRSF" id="PIRSF010340">
    <property type="entry name" value="Midasin"/>
    <property type="match status" value="1"/>
</dbReference>